<evidence type="ECO:0000313" key="2">
    <source>
        <dbReference type="Proteomes" id="UP000694553"/>
    </source>
</evidence>
<organism evidence="1 2">
    <name type="scientific">Corvus moneduloides</name>
    <name type="common">New Caledonian crow</name>
    <dbReference type="NCBI Taxonomy" id="1196302"/>
    <lineage>
        <taxon>Eukaryota</taxon>
        <taxon>Metazoa</taxon>
        <taxon>Chordata</taxon>
        <taxon>Craniata</taxon>
        <taxon>Vertebrata</taxon>
        <taxon>Euteleostomi</taxon>
        <taxon>Archelosauria</taxon>
        <taxon>Archosauria</taxon>
        <taxon>Dinosauria</taxon>
        <taxon>Saurischia</taxon>
        <taxon>Theropoda</taxon>
        <taxon>Coelurosauria</taxon>
        <taxon>Aves</taxon>
        <taxon>Neognathae</taxon>
        <taxon>Neoaves</taxon>
        <taxon>Telluraves</taxon>
        <taxon>Australaves</taxon>
        <taxon>Passeriformes</taxon>
        <taxon>Corvoidea</taxon>
        <taxon>Corvidae</taxon>
        <taxon>Corvus</taxon>
    </lineage>
</organism>
<reference evidence="1" key="3">
    <citation type="submission" date="2025-09" db="UniProtKB">
        <authorList>
            <consortium name="Ensembl"/>
        </authorList>
    </citation>
    <scope>IDENTIFICATION</scope>
</reference>
<dbReference type="AlphaFoldDB" id="A0A8C3DY01"/>
<keyword evidence="2" id="KW-1185">Reference proteome</keyword>
<proteinExistence type="predicted"/>
<reference evidence="2" key="1">
    <citation type="submission" date="2019-10" db="EMBL/GenBank/DDBJ databases">
        <title>Corvus moneduloides (New Caledonian crow) genome, bCorMon1, primary haplotype.</title>
        <authorList>
            <person name="Rutz C."/>
            <person name="Fungtammasan C."/>
            <person name="Mountcastle J."/>
            <person name="Formenti G."/>
            <person name="Chow W."/>
            <person name="Howe K."/>
            <person name="Steele M.P."/>
            <person name="Fernandes J."/>
            <person name="Gilbert M.T.P."/>
            <person name="Fedrigo O."/>
            <person name="Jarvis E.D."/>
            <person name="Gemmell N."/>
        </authorList>
    </citation>
    <scope>NUCLEOTIDE SEQUENCE [LARGE SCALE GENOMIC DNA]</scope>
</reference>
<sequence>LNQNPIWPISPFHAAVPGLQPDSCNIHPLGFSPFLIHISFPLATSTYSKIRCLLGITALIYLINIFRRAFSLDLALNTSIDKPPKEFFMLLVKR</sequence>
<evidence type="ECO:0000313" key="1">
    <source>
        <dbReference type="Ensembl" id="ENSCMUP00000011526.1"/>
    </source>
</evidence>
<dbReference type="Proteomes" id="UP000694553">
    <property type="component" value="Unassembled WGS sequence"/>
</dbReference>
<protein>
    <submittedName>
        <fullName evidence="1">Uncharacterized protein</fullName>
    </submittedName>
</protein>
<accession>A0A8C3DY01</accession>
<name>A0A8C3DY01_CORMO</name>
<reference evidence="1" key="2">
    <citation type="submission" date="2025-08" db="UniProtKB">
        <authorList>
            <consortium name="Ensembl"/>
        </authorList>
    </citation>
    <scope>IDENTIFICATION</scope>
</reference>
<dbReference type="Ensembl" id="ENSCMUT00000012416.2">
    <property type="protein sequence ID" value="ENSCMUP00000011526.1"/>
    <property type="gene ID" value="ENSCMUG00000007319.2"/>
</dbReference>